<dbReference type="GO" id="GO:0000166">
    <property type="term" value="F:nucleotide binding"/>
    <property type="evidence" value="ECO:0007669"/>
    <property type="project" value="InterPro"/>
</dbReference>
<dbReference type="SUPFAM" id="SSF55347">
    <property type="entry name" value="Glyceraldehyde-3-phosphate dehydrogenase-like, C-terminal domain"/>
    <property type="match status" value="1"/>
</dbReference>
<dbReference type="STRING" id="1616788.AR543_17100"/>
<evidence type="ECO:0000259" key="3">
    <source>
        <dbReference type="Pfam" id="PF22725"/>
    </source>
</evidence>
<evidence type="ECO:0000313" key="5">
    <source>
        <dbReference type="Proteomes" id="UP000078148"/>
    </source>
</evidence>
<dbReference type="Gene3D" id="3.30.360.10">
    <property type="entry name" value="Dihydrodipicolinate Reductase, domain 2"/>
    <property type="match status" value="1"/>
</dbReference>
<name>A0A172ZIT8_9BACL</name>
<dbReference type="RefSeq" id="WP_060535655.1">
    <property type="nucleotide sequence ID" value="NZ_CP013023.1"/>
</dbReference>
<accession>A0A172ZIT8</accession>
<dbReference type="InterPro" id="IPR055170">
    <property type="entry name" value="GFO_IDH_MocA-like_dom"/>
</dbReference>
<dbReference type="Gene3D" id="3.40.50.720">
    <property type="entry name" value="NAD(P)-binding Rossmann-like Domain"/>
    <property type="match status" value="1"/>
</dbReference>
<proteinExistence type="predicted"/>
<feature type="domain" description="Gfo/Idh/MocA-like oxidoreductase N-terminal" evidence="2">
    <location>
        <begin position="5"/>
        <end position="119"/>
    </location>
</feature>
<dbReference type="InterPro" id="IPR000683">
    <property type="entry name" value="Gfo/Idh/MocA-like_OxRdtase_N"/>
</dbReference>
<keyword evidence="5" id="KW-1185">Reference proteome</keyword>
<sequence>MKRMKAGLVGCGNISAIYLKNLKSSPVVEIVACADMVIEKAKERAEEFGIVNVFTPEELMKQEEIELIINLTIPAAHASVNQAALAAGKHVYAEKPFAVSLDDGRRTLEKAKEAGKRVGSAPDTFLGAGIETARHAIESGLIGRPIAASAFMMGAGPESWHPDPEFFYAPGGGPMFDMGPYYLTALASLLGSMTRVSSSAGIQMPDRVIHSGPKAGTPIRVQTPTHLAGTVDFENGAIATMVTSFDIPGGSQLPRMEIYGTAGTLDIPDPNFFDGDVRLRRAGSDEYETLPPVFEPVNNDRGKGVNEMVQAIQENRPHRASGELAYHVLEVMHAFQRSSLEGKHVIIQSRAGYRQGSSDQ</sequence>
<dbReference type="Pfam" id="PF22725">
    <property type="entry name" value="GFO_IDH_MocA_C3"/>
    <property type="match status" value="1"/>
</dbReference>
<keyword evidence="1" id="KW-0560">Oxidoreductase</keyword>
<protein>
    <submittedName>
        <fullName evidence="4">Oxidoreductase</fullName>
    </submittedName>
</protein>
<reference evidence="5" key="1">
    <citation type="submission" date="2015-10" db="EMBL/GenBank/DDBJ databases">
        <title>Genome of Paenibacillus bovis sp. nov.</title>
        <authorList>
            <person name="Wu Z."/>
            <person name="Gao C."/>
            <person name="Liu Z."/>
            <person name="Zheng H."/>
        </authorList>
    </citation>
    <scope>NUCLEOTIDE SEQUENCE [LARGE SCALE GENOMIC DNA]</scope>
    <source>
        <strain evidence="5">BD3526</strain>
    </source>
</reference>
<dbReference type="InterPro" id="IPR036291">
    <property type="entry name" value="NAD(P)-bd_dom_sf"/>
</dbReference>
<dbReference type="AlphaFoldDB" id="A0A172ZIT8"/>
<dbReference type="PANTHER" id="PTHR43818:SF11">
    <property type="entry name" value="BCDNA.GH03377"/>
    <property type="match status" value="1"/>
</dbReference>
<dbReference type="KEGG" id="pbv:AR543_17100"/>
<evidence type="ECO:0000313" key="4">
    <source>
        <dbReference type="EMBL" id="ANF97554.1"/>
    </source>
</evidence>
<organism evidence="4 5">
    <name type="scientific">Paenibacillus bovis</name>
    <dbReference type="NCBI Taxonomy" id="1616788"/>
    <lineage>
        <taxon>Bacteria</taxon>
        <taxon>Bacillati</taxon>
        <taxon>Bacillota</taxon>
        <taxon>Bacilli</taxon>
        <taxon>Bacillales</taxon>
        <taxon>Paenibacillaceae</taxon>
        <taxon>Paenibacillus</taxon>
    </lineage>
</organism>
<dbReference type="Proteomes" id="UP000078148">
    <property type="component" value="Chromosome"/>
</dbReference>
<dbReference type="GO" id="GO:0016491">
    <property type="term" value="F:oxidoreductase activity"/>
    <property type="evidence" value="ECO:0007669"/>
    <property type="project" value="UniProtKB-KW"/>
</dbReference>
<dbReference type="InterPro" id="IPR050463">
    <property type="entry name" value="Gfo/Idh/MocA_oxidrdct_glycsds"/>
</dbReference>
<gene>
    <name evidence="4" type="ORF">AR543_17100</name>
</gene>
<evidence type="ECO:0000256" key="1">
    <source>
        <dbReference type="ARBA" id="ARBA00023002"/>
    </source>
</evidence>
<dbReference type="SUPFAM" id="SSF51735">
    <property type="entry name" value="NAD(P)-binding Rossmann-fold domains"/>
    <property type="match status" value="1"/>
</dbReference>
<feature type="domain" description="GFO/IDH/MocA-like oxidoreductase" evidence="3">
    <location>
        <begin position="131"/>
        <end position="265"/>
    </location>
</feature>
<dbReference type="Pfam" id="PF01408">
    <property type="entry name" value="GFO_IDH_MocA"/>
    <property type="match status" value="1"/>
</dbReference>
<evidence type="ECO:0000259" key="2">
    <source>
        <dbReference type="Pfam" id="PF01408"/>
    </source>
</evidence>
<dbReference type="PANTHER" id="PTHR43818">
    <property type="entry name" value="BCDNA.GH03377"/>
    <property type="match status" value="1"/>
</dbReference>
<dbReference type="OrthoDB" id="9815825at2"/>
<reference evidence="4 5" key="2">
    <citation type="journal article" date="2016" name="Int. J. Syst. Evol. Microbiol.">
        <title>Paenibacillus bovis sp. nov., isolated from raw yak (Bos grunniens) milk.</title>
        <authorList>
            <person name="Gao C."/>
            <person name="Han J."/>
            <person name="Liu Z."/>
            <person name="Xu X."/>
            <person name="Hang F."/>
            <person name="Wu Z."/>
        </authorList>
    </citation>
    <scope>NUCLEOTIDE SEQUENCE [LARGE SCALE GENOMIC DNA]</scope>
    <source>
        <strain evidence="4 5">BD3526</strain>
    </source>
</reference>
<dbReference type="EMBL" id="CP013023">
    <property type="protein sequence ID" value="ANF97554.1"/>
    <property type="molecule type" value="Genomic_DNA"/>
</dbReference>